<comment type="caution">
    <text evidence="1">The sequence shown here is derived from an EMBL/GenBank/DDBJ whole genome shotgun (WGS) entry which is preliminary data.</text>
</comment>
<proteinExistence type="predicted"/>
<dbReference type="AlphaFoldDB" id="A0A9P6E2A9"/>
<gene>
    <name evidence="1" type="ORF">BS47DRAFT_1357955</name>
</gene>
<dbReference type="Proteomes" id="UP000886523">
    <property type="component" value="Unassembled WGS sequence"/>
</dbReference>
<sequence length="204" mass="22612">MVITSTPIEEARPSTNESLINTESVDQEMLRHRALLVVVADSIRREQGPNAAADVHLINTSLYHLAYKLDVESPSFTNTIIQVAQSGQPMVYKPDVEFHLTLLQCDPYKFDPGDILAIHLEARVASEDKIQSVDENKSVAYTMNSRAQGYMAEIVEDLPQVVSPLAAYSGQDNGLAWHNQEVPTLGTLASNEDTQLPHPQFEAR</sequence>
<evidence type="ECO:0000313" key="2">
    <source>
        <dbReference type="Proteomes" id="UP000886523"/>
    </source>
</evidence>
<reference evidence="1" key="1">
    <citation type="journal article" date="2020" name="Nat. Commun.">
        <title>Large-scale genome sequencing of mycorrhizal fungi provides insights into the early evolution of symbiotic traits.</title>
        <authorList>
            <person name="Miyauchi S."/>
            <person name="Kiss E."/>
            <person name="Kuo A."/>
            <person name="Drula E."/>
            <person name="Kohler A."/>
            <person name="Sanchez-Garcia M."/>
            <person name="Morin E."/>
            <person name="Andreopoulos B."/>
            <person name="Barry K.W."/>
            <person name="Bonito G."/>
            <person name="Buee M."/>
            <person name="Carver A."/>
            <person name="Chen C."/>
            <person name="Cichocki N."/>
            <person name="Clum A."/>
            <person name="Culley D."/>
            <person name="Crous P.W."/>
            <person name="Fauchery L."/>
            <person name="Girlanda M."/>
            <person name="Hayes R.D."/>
            <person name="Keri Z."/>
            <person name="LaButti K."/>
            <person name="Lipzen A."/>
            <person name="Lombard V."/>
            <person name="Magnuson J."/>
            <person name="Maillard F."/>
            <person name="Murat C."/>
            <person name="Nolan M."/>
            <person name="Ohm R.A."/>
            <person name="Pangilinan J."/>
            <person name="Pereira M.F."/>
            <person name="Perotto S."/>
            <person name="Peter M."/>
            <person name="Pfister S."/>
            <person name="Riley R."/>
            <person name="Sitrit Y."/>
            <person name="Stielow J.B."/>
            <person name="Szollosi G."/>
            <person name="Zifcakova L."/>
            <person name="Stursova M."/>
            <person name="Spatafora J.W."/>
            <person name="Tedersoo L."/>
            <person name="Vaario L.M."/>
            <person name="Yamada A."/>
            <person name="Yan M."/>
            <person name="Wang P."/>
            <person name="Xu J."/>
            <person name="Bruns T."/>
            <person name="Baldrian P."/>
            <person name="Vilgalys R."/>
            <person name="Dunand C."/>
            <person name="Henrissat B."/>
            <person name="Grigoriev I.V."/>
            <person name="Hibbett D."/>
            <person name="Nagy L.G."/>
            <person name="Martin F.M."/>
        </authorList>
    </citation>
    <scope>NUCLEOTIDE SEQUENCE</scope>
    <source>
        <strain evidence="1">UP504</strain>
    </source>
</reference>
<organism evidence="1 2">
    <name type="scientific">Hydnum rufescens UP504</name>
    <dbReference type="NCBI Taxonomy" id="1448309"/>
    <lineage>
        <taxon>Eukaryota</taxon>
        <taxon>Fungi</taxon>
        <taxon>Dikarya</taxon>
        <taxon>Basidiomycota</taxon>
        <taxon>Agaricomycotina</taxon>
        <taxon>Agaricomycetes</taxon>
        <taxon>Cantharellales</taxon>
        <taxon>Hydnaceae</taxon>
        <taxon>Hydnum</taxon>
    </lineage>
</organism>
<evidence type="ECO:0000313" key="1">
    <source>
        <dbReference type="EMBL" id="KAF9519955.1"/>
    </source>
</evidence>
<name>A0A9P6E2A9_9AGAM</name>
<dbReference type="EMBL" id="MU128915">
    <property type="protein sequence ID" value="KAF9519955.1"/>
    <property type="molecule type" value="Genomic_DNA"/>
</dbReference>
<accession>A0A9P6E2A9</accession>
<protein>
    <submittedName>
        <fullName evidence="1">Uncharacterized protein</fullName>
    </submittedName>
</protein>
<keyword evidence="2" id="KW-1185">Reference proteome</keyword>